<evidence type="ECO:0000313" key="6">
    <source>
        <dbReference type="EMBL" id="TDW26380.1"/>
    </source>
</evidence>
<dbReference type="GO" id="GO:0016020">
    <property type="term" value="C:membrane"/>
    <property type="evidence" value="ECO:0007669"/>
    <property type="project" value="UniProtKB-SubCell"/>
</dbReference>
<sequence length="187" mass="20744">MEFPITYSMFIPVVLAALLIFYAIRGYKNGLLLELVMFASLLVSLVASYLVSIAISESGFVFQASINVGEVHVNQALDKSATQLIAFFIFFIVINLAFYILRKLSKKFNDITVVGTINQILGSILAVLKGSIYIILVVLLLASPLFSNGREVLKQAHLEPVKECMQENIPVIKNVLNVFDKVDTINE</sequence>
<reference evidence="6 7" key="1">
    <citation type="submission" date="2019-03" db="EMBL/GenBank/DDBJ databases">
        <title>Genomic Encyclopedia of Type Strains, Phase IV (KMG-IV): sequencing the most valuable type-strain genomes for metagenomic binning, comparative biology and taxonomic classification.</title>
        <authorList>
            <person name="Goeker M."/>
        </authorList>
    </citation>
    <scope>NUCLEOTIDE SEQUENCE [LARGE SCALE GENOMIC DNA]</scope>
    <source>
        <strain evidence="6 7">DSM 28867</strain>
    </source>
</reference>
<dbReference type="Proteomes" id="UP000294743">
    <property type="component" value="Unassembled WGS sequence"/>
</dbReference>
<dbReference type="Pfam" id="PF02674">
    <property type="entry name" value="Colicin_V"/>
    <property type="match status" value="1"/>
</dbReference>
<evidence type="ECO:0000313" key="7">
    <source>
        <dbReference type="Proteomes" id="UP000294743"/>
    </source>
</evidence>
<evidence type="ECO:0000256" key="1">
    <source>
        <dbReference type="ARBA" id="ARBA00004141"/>
    </source>
</evidence>
<feature type="transmembrane region" description="Helical" evidence="5">
    <location>
        <begin position="6"/>
        <end position="24"/>
    </location>
</feature>
<keyword evidence="3 5" id="KW-1133">Transmembrane helix</keyword>
<organism evidence="6 7">
    <name type="scientific">Breznakia blatticola</name>
    <dbReference type="NCBI Taxonomy" id="1754012"/>
    <lineage>
        <taxon>Bacteria</taxon>
        <taxon>Bacillati</taxon>
        <taxon>Bacillota</taxon>
        <taxon>Erysipelotrichia</taxon>
        <taxon>Erysipelotrichales</taxon>
        <taxon>Erysipelotrichaceae</taxon>
        <taxon>Breznakia</taxon>
    </lineage>
</organism>
<dbReference type="GO" id="GO:0009403">
    <property type="term" value="P:toxin biosynthetic process"/>
    <property type="evidence" value="ECO:0007669"/>
    <property type="project" value="InterPro"/>
</dbReference>
<keyword evidence="2 5" id="KW-0812">Transmembrane</keyword>
<feature type="transmembrane region" description="Helical" evidence="5">
    <location>
        <begin position="81"/>
        <end position="101"/>
    </location>
</feature>
<evidence type="ECO:0000256" key="5">
    <source>
        <dbReference type="SAM" id="Phobius"/>
    </source>
</evidence>
<dbReference type="PANTHER" id="PTHR37306:SF1">
    <property type="entry name" value="COLICIN V PRODUCTION PROTEIN"/>
    <property type="match status" value="1"/>
</dbReference>
<accession>A0A4R8A6R0</accession>
<protein>
    <submittedName>
        <fullName evidence="6">Colicin V production protein</fullName>
    </submittedName>
</protein>
<feature type="transmembrane region" description="Helical" evidence="5">
    <location>
        <begin position="121"/>
        <end position="142"/>
    </location>
</feature>
<dbReference type="EMBL" id="SODD01000001">
    <property type="protein sequence ID" value="TDW26380.1"/>
    <property type="molecule type" value="Genomic_DNA"/>
</dbReference>
<keyword evidence="4 5" id="KW-0472">Membrane</keyword>
<evidence type="ECO:0000256" key="2">
    <source>
        <dbReference type="ARBA" id="ARBA00022692"/>
    </source>
</evidence>
<comment type="caution">
    <text evidence="6">The sequence shown here is derived from an EMBL/GenBank/DDBJ whole genome shotgun (WGS) entry which is preliminary data.</text>
</comment>
<dbReference type="AlphaFoldDB" id="A0A4R8A6R0"/>
<evidence type="ECO:0000256" key="4">
    <source>
        <dbReference type="ARBA" id="ARBA00023136"/>
    </source>
</evidence>
<dbReference type="RefSeq" id="WP_134167360.1">
    <property type="nucleotide sequence ID" value="NZ_SODD01000001.1"/>
</dbReference>
<comment type="subcellular location">
    <subcellularLocation>
        <location evidence="1">Membrane</location>
        <topology evidence="1">Multi-pass membrane protein</topology>
    </subcellularLocation>
</comment>
<keyword evidence="7" id="KW-1185">Reference proteome</keyword>
<proteinExistence type="predicted"/>
<feature type="transmembrane region" description="Helical" evidence="5">
    <location>
        <begin position="31"/>
        <end position="55"/>
    </location>
</feature>
<name>A0A4R8A6R0_9FIRM</name>
<dbReference type="OrthoDB" id="2083110at2"/>
<evidence type="ECO:0000256" key="3">
    <source>
        <dbReference type="ARBA" id="ARBA00022989"/>
    </source>
</evidence>
<dbReference type="PANTHER" id="PTHR37306">
    <property type="entry name" value="COLICIN V PRODUCTION PROTEIN"/>
    <property type="match status" value="1"/>
</dbReference>
<gene>
    <name evidence="6" type="ORF">EDD63_10195</name>
</gene>
<dbReference type="InterPro" id="IPR003825">
    <property type="entry name" value="Colicin-V_CvpA"/>
</dbReference>